<dbReference type="InterPro" id="IPR037185">
    <property type="entry name" value="EmrE-like"/>
</dbReference>
<keyword evidence="7" id="KW-1185">Reference proteome</keyword>
<dbReference type="AlphaFoldDB" id="A0A9P6NBY5"/>
<protein>
    <recommendedName>
        <fullName evidence="8">Nucleotide-sugar transporter</fullName>
    </recommendedName>
</protein>
<feature type="transmembrane region" description="Helical" evidence="5">
    <location>
        <begin position="195"/>
        <end position="215"/>
    </location>
</feature>
<sequence length="337" mass="37786">MITLKSIISRDCWKLSIPAILYVIQNNLQFVAATNLDVATFSVTYQLKILTTALCSVIILGRKLSGIKWISLLCLAIGVALVQLKNNTNHQDPDENQRNPLKGFIAVSLACFTSGLAGVYFELVLKSSNMKIDLWMRNVQLSLFSIFPAILTFIFTSTNLKFFNGFNIWTWSTILTQVLGGLITALVIKFADNILKGFSTSLSIILSSILSYIFFKDHSSFCFIELIGISLVLFSTYTYNLSTNSNNSIEPIENVLLNKSNKMKDYDDLDDKHAHKIEVKPLPLTHHLYQPPHSPSKALQTSITSPHTRNFTFLTSSSSSNDLHHDQIILINRSSNE</sequence>
<evidence type="ECO:0000256" key="1">
    <source>
        <dbReference type="ARBA" id="ARBA00004141"/>
    </source>
</evidence>
<dbReference type="Proteomes" id="UP000886653">
    <property type="component" value="Unassembled WGS sequence"/>
</dbReference>
<reference evidence="6" key="1">
    <citation type="submission" date="2013-11" db="EMBL/GenBank/DDBJ databases">
        <title>Genome sequence of the fusiform rust pathogen reveals effectors for host alternation and coevolution with pine.</title>
        <authorList>
            <consortium name="DOE Joint Genome Institute"/>
            <person name="Smith K."/>
            <person name="Pendleton A."/>
            <person name="Kubisiak T."/>
            <person name="Anderson C."/>
            <person name="Salamov A."/>
            <person name="Aerts A."/>
            <person name="Riley R."/>
            <person name="Clum A."/>
            <person name="Lindquist E."/>
            <person name="Ence D."/>
            <person name="Campbell M."/>
            <person name="Kronenberg Z."/>
            <person name="Feau N."/>
            <person name="Dhillon B."/>
            <person name="Hamelin R."/>
            <person name="Burleigh J."/>
            <person name="Smith J."/>
            <person name="Yandell M."/>
            <person name="Nelson C."/>
            <person name="Grigoriev I."/>
            <person name="Davis J."/>
        </authorList>
    </citation>
    <scope>NUCLEOTIDE SEQUENCE</scope>
    <source>
        <strain evidence="6">G11</strain>
    </source>
</reference>
<evidence type="ECO:0000256" key="5">
    <source>
        <dbReference type="SAM" id="Phobius"/>
    </source>
</evidence>
<dbReference type="OrthoDB" id="408493at2759"/>
<feature type="transmembrane region" description="Helical" evidence="5">
    <location>
        <begin position="67"/>
        <end position="84"/>
    </location>
</feature>
<comment type="subcellular location">
    <subcellularLocation>
        <location evidence="1">Membrane</location>
        <topology evidence="1">Multi-pass membrane protein</topology>
    </subcellularLocation>
</comment>
<dbReference type="NCBIfam" id="TIGR00803">
    <property type="entry name" value="nst"/>
    <property type="match status" value="1"/>
</dbReference>
<dbReference type="EMBL" id="MU167407">
    <property type="protein sequence ID" value="KAG0141005.1"/>
    <property type="molecule type" value="Genomic_DNA"/>
</dbReference>
<evidence type="ECO:0008006" key="8">
    <source>
        <dbReference type="Google" id="ProtNLM"/>
    </source>
</evidence>
<evidence type="ECO:0000256" key="2">
    <source>
        <dbReference type="ARBA" id="ARBA00022692"/>
    </source>
</evidence>
<dbReference type="GO" id="GO:0000139">
    <property type="term" value="C:Golgi membrane"/>
    <property type="evidence" value="ECO:0007669"/>
    <property type="project" value="InterPro"/>
</dbReference>
<name>A0A9P6NBY5_9BASI</name>
<accession>A0A9P6NBY5</accession>
<feature type="transmembrane region" description="Helical" evidence="5">
    <location>
        <begin position="38"/>
        <end position="60"/>
    </location>
</feature>
<keyword evidence="4 5" id="KW-0472">Membrane</keyword>
<dbReference type="PANTHER" id="PTHR10231">
    <property type="entry name" value="NUCLEOTIDE-SUGAR TRANSMEMBRANE TRANSPORTER"/>
    <property type="match status" value="1"/>
</dbReference>
<feature type="transmembrane region" description="Helical" evidence="5">
    <location>
        <begin position="135"/>
        <end position="156"/>
    </location>
</feature>
<evidence type="ECO:0000256" key="3">
    <source>
        <dbReference type="ARBA" id="ARBA00022989"/>
    </source>
</evidence>
<proteinExistence type="predicted"/>
<organism evidence="6 7">
    <name type="scientific">Cronartium quercuum f. sp. fusiforme G11</name>
    <dbReference type="NCBI Taxonomy" id="708437"/>
    <lineage>
        <taxon>Eukaryota</taxon>
        <taxon>Fungi</taxon>
        <taxon>Dikarya</taxon>
        <taxon>Basidiomycota</taxon>
        <taxon>Pucciniomycotina</taxon>
        <taxon>Pucciniomycetes</taxon>
        <taxon>Pucciniales</taxon>
        <taxon>Coleosporiaceae</taxon>
        <taxon>Cronartium</taxon>
    </lineage>
</organism>
<dbReference type="Pfam" id="PF04142">
    <property type="entry name" value="Nuc_sug_transp"/>
    <property type="match status" value="1"/>
</dbReference>
<dbReference type="SUPFAM" id="SSF103481">
    <property type="entry name" value="Multidrug resistance efflux transporter EmrE"/>
    <property type="match status" value="1"/>
</dbReference>
<dbReference type="GO" id="GO:0015165">
    <property type="term" value="F:pyrimidine nucleotide-sugar transmembrane transporter activity"/>
    <property type="evidence" value="ECO:0007669"/>
    <property type="project" value="InterPro"/>
</dbReference>
<dbReference type="InterPro" id="IPR007271">
    <property type="entry name" value="Nuc_sug_transpt"/>
</dbReference>
<comment type="caution">
    <text evidence="6">The sequence shown here is derived from an EMBL/GenBank/DDBJ whole genome shotgun (WGS) entry which is preliminary data.</text>
</comment>
<gene>
    <name evidence="6" type="ORF">CROQUDRAFT_674341</name>
</gene>
<evidence type="ECO:0000313" key="6">
    <source>
        <dbReference type="EMBL" id="KAG0141005.1"/>
    </source>
</evidence>
<evidence type="ECO:0000256" key="4">
    <source>
        <dbReference type="ARBA" id="ARBA00023136"/>
    </source>
</evidence>
<evidence type="ECO:0000313" key="7">
    <source>
        <dbReference type="Proteomes" id="UP000886653"/>
    </source>
</evidence>
<feature type="transmembrane region" description="Helical" evidence="5">
    <location>
        <begin position="12"/>
        <end position="32"/>
    </location>
</feature>
<feature type="transmembrane region" description="Helical" evidence="5">
    <location>
        <begin position="168"/>
        <end position="188"/>
    </location>
</feature>
<dbReference type="Gene3D" id="1.10.3730.20">
    <property type="match status" value="1"/>
</dbReference>
<keyword evidence="3 5" id="KW-1133">Transmembrane helix</keyword>
<keyword evidence="2 5" id="KW-0812">Transmembrane</keyword>
<feature type="transmembrane region" description="Helical" evidence="5">
    <location>
        <begin position="221"/>
        <end position="239"/>
    </location>
</feature>
<feature type="transmembrane region" description="Helical" evidence="5">
    <location>
        <begin position="104"/>
        <end position="123"/>
    </location>
</feature>